<dbReference type="AlphaFoldDB" id="A0A251NW55"/>
<accession>A0A251NW55</accession>
<sequence length="51" mass="5935">MCVQFVVQFYKVKGYTGHSKATNKCRVWLLCNAFYERHSYESKIIVCAKVG</sequence>
<dbReference type="Proteomes" id="UP000006882">
    <property type="component" value="Chromosome G6"/>
</dbReference>
<proteinExistence type="predicted"/>
<dbReference type="Gramene" id="ONI03524">
    <property type="protein sequence ID" value="ONI03524"/>
    <property type="gene ID" value="PRUPE_6G262500"/>
</dbReference>
<evidence type="ECO:0000313" key="2">
    <source>
        <dbReference type="Proteomes" id="UP000006882"/>
    </source>
</evidence>
<name>A0A251NW55_PRUPE</name>
<keyword evidence="2" id="KW-1185">Reference proteome</keyword>
<protein>
    <submittedName>
        <fullName evidence="1">Uncharacterized protein</fullName>
    </submittedName>
</protein>
<reference evidence="1 2" key="1">
    <citation type="journal article" date="2013" name="Nat. Genet.">
        <title>The high-quality draft genome of peach (Prunus persica) identifies unique patterns of genetic diversity, domestication and genome evolution.</title>
        <authorList>
            <consortium name="International Peach Genome Initiative"/>
            <person name="Verde I."/>
            <person name="Abbott A.G."/>
            <person name="Scalabrin S."/>
            <person name="Jung S."/>
            <person name="Shu S."/>
            <person name="Marroni F."/>
            <person name="Zhebentyayeva T."/>
            <person name="Dettori M.T."/>
            <person name="Grimwood J."/>
            <person name="Cattonaro F."/>
            <person name="Zuccolo A."/>
            <person name="Rossini L."/>
            <person name="Jenkins J."/>
            <person name="Vendramin E."/>
            <person name="Meisel L.A."/>
            <person name="Decroocq V."/>
            <person name="Sosinski B."/>
            <person name="Prochnik S."/>
            <person name="Mitros T."/>
            <person name="Policriti A."/>
            <person name="Cipriani G."/>
            <person name="Dondini L."/>
            <person name="Ficklin S."/>
            <person name="Goodstein D.M."/>
            <person name="Xuan P."/>
            <person name="Del Fabbro C."/>
            <person name="Aramini V."/>
            <person name="Copetti D."/>
            <person name="Gonzalez S."/>
            <person name="Horner D.S."/>
            <person name="Falchi R."/>
            <person name="Lucas S."/>
            <person name="Mica E."/>
            <person name="Maldonado J."/>
            <person name="Lazzari B."/>
            <person name="Bielenberg D."/>
            <person name="Pirona R."/>
            <person name="Miculan M."/>
            <person name="Barakat A."/>
            <person name="Testolin R."/>
            <person name="Stella A."/>
            <person name="Tartarini S."/>
            <person name="Tonutti P."/>
            <person name="Arus P."/>
            <person name="Orellana A."/>
            <person name="Wells C."/>
            <person name="Main D."/>
            <person name="Vizzotto G."/>
            <person name="Silva H."/>
            <person name="Salamini F."/>
            <person name="Schmutz J."/>
            <person name="Morgante M."/>
            <person name="Rokhsar D.S."/>
        </authorList>
    </citation>
    <scope>NUCLEOTIDE SEQUENCE [LARGE SCALE GENOMIC DNA]</scope>
    <source>
        <strain evidence="2">cv. Nemared</strain>
    </source>
</reference>
<dbReference type="EMBL" id="CM007656">
    <property type="protein sequence ID" value="ONI03524.1"/>
    <property type="molecule type" value="Genomic_DNA"/>
</dbReference>
<evidence type="ECO:0000313" key="1">
    <source>
        <dbReference type="EMBL" id="ONI03524.1"/>
    </source>
</evidence>
<gene>
    <name evidence="1" type="ORF">PRUPE_6G262500</name>
</gene>
<organism evidence="1 2">
    <name type="scientific">Prunus persica</name>
    <name type="common">Peach</name>
    <name type="synonym">Amygdalus persica</name>
    <dbReference type="NCBI Taxonomy" id="3760"/>
    <lineage>
        <taxon>Eukaryota</taxon>
        <taxon>Viridiplantae</taxon>
        <taxon>Streptophyta</taxon>
        <taxon>Embryophyta</taxon>
        <taxon>Tracheophyta</taxon>
        <taxon>Spermatophyta</taxon>
        <taxon>Magnoliopsida</taxon>
        <taxon>eudicotyledons</taxon>
        <taxon>Gunneridae</taxon>
        <taxon>Pentapetalae</taxon>
        <taxon>rosids</taxon>
        <taxon>fabids</taxon>
        <taxon>Rosales</taxon>
        <taxon>Rosaceae</taxon>
        <taxon>Amygdaloideae</taxon>
        <taxon>Amygdaleae</taxon>
        <taxon>Prunus</taxon>
    </lineage>
</organism>